<dbReference type="AlphaFoldDB" id="A0A0P6X2F2"/>
<evidence type="ECO:0000313" key="2">
    <source>
        <dbReference type="Proteomes" id="UP000050417"/>
    </source>
</evidence>
<dbReference type="STRING" id="1134406.ADN00_14555"/>
<name>A0A0P6X2F2_9CHLR</name>
<accession>A0A0P6X2F2</accession>
<keyword evidence="2" id="KW-1185">Reference proteome</keyword>
<dbReference type="Proteomes" id="UP000050417">
    <property type="component" value="Unassembled WGS sequence"/>
</dbReference>
<organism evidence="1 2">
    <name type="scientific">Ornatilinea apprima</name>
    <dbReference type="NCBI Taxonomy" id="1134406"/>
    <lineage>
        <taxon>Bacteria</taxon>
        <taxon>Bacillati</taxon>
        <taxon>Chloroflexota</taxon>
        <taxon>Anaerolineae</taxon>
        <taxon>Anaerolineales</taxon>
        <taxon>Anaerolineaceae</taxon>
        <taxon>Ornatilinea</taxon>
    </lineage>
</organism>
<reference evidence="1 2" key="1">
    <citation type="submission" date="2015-07" db="EMBL/GenBank/DDBJ databases">
        <title>Genome sequence of Ornatilinea apprima DSM 23815.</title>
        <authorList>
            <person name="Hemp J."/>
            <person name="Ward L.M."/>
            <person name="Pace L.A."/>
            <person name="Fischer W.W."/>
        </authorList>
    </citation>
    <scope>NUCLEOTIDE SEQUENCE [LARGE SCALE GENOMIC DNA]</scope>
    <source>
        <strain evidence="1 2">P3M-1</strain>
    </source>
</reference>
<proteinExistence type="predicted"/>
<gene>
    <name evidence="1" type="ORF">ADN00_14555</name>
</gene>
<dbReference type="RefSeq" id="WP_075063759.1">
    <property type="nucleotide sequence ID" value="NZ_LGCL01000035.1"/>
</dbReference>
<comment type="caution">
    <text evidence="1">The sequence shown here is derived from an EMBL/GenBank/DDBJ whole genome shotgun (WGS) entry which is preliminary data.</text>
</comment>
<protein>
    <submittedName>
        <fullName evidence="1">Uncharacterized protein</fullName>
    </submittedName>
</protein>
<dbReference type="EMBL" id="LGCL01000035">
    <property type="protein sequence ID" value="KPL73561.1"/>
    <property type="molecule type" value="Genomic_DNA"/>
</dbReference>
<evidence type="ECO:0000313" key="1">
    <source>
        <dbReference type="EMBL" id="KPL73561.1"/>
    </source>
</evidence>
<sequence length="211" mass="22035">MSEVFLINSIRAESGEPVEMLEARLYAQAQIRRGWLEQADIIGATAAARQVGGPFVRSWPAESGLQHFLLQQAARTLLAGDAHLAAVVEAGAGAALLASPEAVGVYNLSPRAALLARLGLPNGADLAALLKRRKLELEEGLVCAAAELSAEQAQRLAAALPGGAALPQAQEGFWQALDTLLEKMSAQHPPAKGVLASAWQAGALLTLLEPL</sequence>